<evidence type="ECO:0000313" key="2">
    <source>
        <dbReference type="EMBL" id="SCM80343.1"/>
    </source>
</evidence>
<feature type="compositionally biased region" description="Low complexity" evidence="1">
    <location>
        <begin position="102"/>
        <end position="114"/>
    </location>
</feature>
<feature type="region of interest" description="Disordered" evidence="1">
    <location>
        <begin position="1"/>
        <end position="31"/>
    </location>
</feature>
<feature type="region of interest" description="Disordered" evidence="1">
    <location>
        <begin position="69"/>
        <end position="117"/>
    </location>
</feature>
<sequence length="222" mass="23646">MPKRISSKVSSYIKPRQGQNSSLESSQTGEGTVIADMAKGFLQTQAKLDNSQEVVDLLHKINGQLENLQGALNGNSHSGGGYSPTQQEQQPGINQPMPQPQSPQAGQQAANSQAEVAPELRQLFSMLLANAGQQNNPAATGGEQGAQQARQSQNQSKEQGNDGNNSSNKPIAVQTAAQVLAQAQYELSNELEASLKKLKQVISESEKIANKISNLLGEENSQ</sequence>
<feature type="compositionally biased region" description="Polar residues" evidence="1">
    <location>
        <begin position="156"/>
        <end position="169"/>
    </location>
</feature>
<name>A0A212LS05_9FIRM</name>
<feature type="compositionally biased region" description="Polar residues" evidence="1">
    <location>
        <begin position="83"/>
        <end position="93"/>
    </location>
</feature>
<proteinExistence type="predicted"/>
<dbReference type="EMBL" id="FMJE01000003">
    <property type="protein sequence ID" value="SCM80343.1"/>
    <property type="molecule type" value="Genomic_DNA"/>
</dbReference>
<organism evidence="2">
    <name type="scientific">uncultured Sporomusa sp</name>
    <dbReference type="NCBI Taxonomy" id="307249"/>
    <lineage>
        <taxon>Bacteria</taxon>
        <taxon>Bacillati</taxon>
        <taxon>Bacillota</taxon>
        <taxon>Negativicutes</taxon>
        <taxon>Selenomonadales</taxon>
        <taxon>Sporomusaceae</taxon>
        <taxon>Sporomusa</taxon>
        <taxon>environmental samples</taxon>
    </lineage>
</organism>
<dbReference type="AlphaFoldDB" id="A0A212LS05"/>
<gene>
    <name evidence="2" type="ORF">KL86SPO_30521</name>
</gene>
<feature type="compositionally biased region" description="Polar residues" evidence="1">
    <location>
        <begin position="17"/>
        <end position="30"/>
    </location>
</feature>
<feature type="compositionally biased region" description="Low complexity" evidence="1">
    <location>
        <begin position="138"/>
        <end position="155"/>
    </location>
</feature>
<dbReference type="RefSeq" id="WP_075755333.1">
    <property type="nucleotide sequence ID" value="NZ_LT608335.1"/>
</dbReference>
<feature type="region of interest" description="Disordered" evidence="1">
    <location>
        <begin position="133"/>
        <end position="172"/>
    </location>
</feature>
<accession>A0A212LS05</accession>
<protein>
    <submittedName>
        <fullName evidence="2">Uncharacterized protein</fullName>
    </submittedName>
</protein>
<evidence type="ECO:0000256" key="1">
    <source>
        <dbReference type="SAM" id="MobiDB-lite"/>
    </source>
</evidence>
<reference evidence="2" key="1">
    <citation type="submission" date="2016-08" db="EMBL/GenBank/DDBJ databases">
        <authorList>
            <person name="Seilhamer J.J."/>
        </authorList>
    </citation>
    <scope>NUCLEOTIDE SEQUENCE</scope>
    <source>
        <strain evidence="2">86</strain>
    </source>
</reference>